<evidence type="ECO:0000256" key="4">
    <source>
        <dbReference type="ARBA" id="ARBA00022898"/>
    </source>
</evidence>
<sequence>MSDDILKPVGALSAPSLVSIDGRSADLVEVTDRGLHYGDGLFETVLIQDGRPCQWSRHRDRLHLGARNLGVPLRSPDDLGDQVLALAKGVEAGVLKILVTRGSGGRGYRPSADPCPRRVLLLYPLAEDFSRFREQGIRVRYCRTPSSLNPALAGMKHLNRLDSVLARREWDDPSIAEGLMLDPSGLLIGGTMTNLFLWDGGCLRTPPVDRAGIAGTRRGLALELAGAFGLRTRVEPIEPRELEAARGIFLTNAVAGVWPVHALDGLTYPPDGLPWDFLRELWRLGRRPG</sequence>
<dbReference type="InterPro" id="IPR043132">
    <property type="entry name" value="BCAT-like_C"/>
</dbReference>
<dbReference type="PANTHER" id="PTHR42743:SF2">
    <property type="entry name" value="AMINODEOXYCHORISMATE LYASE"/>
    <property type="match status" value="1"/>
</dbReference>
<name>W9VYB4_9GAMM</name>
<dbReference type="GO" id="GO:0046656">
    <property type="term" value="P:folic acid biosynthetic process"/>
    <property type="evidence" value="ECO:0007669"/>
    <property type="project" value="UniProtKB-KW"/>
</dbReference>
<dbReference type="NCBIfam" id="TIGR03461">
    <property type="entry name" value="pabC_Proteo"/>
    <property type="match status" value="1"/>
</dbReference>
<keyword evidence="5" id="KW-0289">Folate biosynthesis</keyword>
<dbReference type="EC" id="4.1.3.38" evidence="8 10"/>
<dbReference type="PANTHER" id="PTHR42743">
    <property type="entry name" value="AMINO-ACID AMINOTRANSFERASE"/>
    <property type="match status" value="1"/>
</dbReference>
<gene>
    <name evidence="11" type="ORF">D779_1461</name>
</gene>
<dbReference type="InterPro" id="IPR036038">
    <property type="entry name" value="Aminotransferase-like"/>
</dbReference>
<evidence type="ECO:0000256" key="1">
    <source>
        <dbReference type="ARBA" id="ARBA00001933"/>
    </source>
</evidence>
<dbReference type="SUPFAM" id="SSF56752">
    <property type="entry name" value="D-aminoacid aminotransferase-like PLP-dependent enzymes"/>
    <property type="match status" value="1"/>
</dbReference>
<dbReference type="InterPro" id="IPR017824">
    <property type="entry name" value="Aminodeoxychorismate_lyase_IV"/>
</dbReference>
<comment type="catalytic activity">
    <reaction evidence="9">
        <text>4-amino-4-deoxychorismate = 4-aminobenzoate + pyruvate + H(+)</text>
        <dbReference type="Rhea" id="RHEA:16201"/>
        <dbReference type="ChEBI" id="CHEBI:15361"/>
        <dbReference type="ChEBI" id="CHEBI:15378"/>
        <dbReference type="ChEBI" id="CHEBI:17836"/>
        <dbReference type="ChEBI" id="CHEBI:58406"/>
        <dbReference type="EC" id="4.1.3.38"/>
    </reaction>
</comment>
<comment type="caution">
    <text evidence="11">The sequence shown here is derived from an EMBL/GenBank/DDBJ whole genome shotgun (WGS) entry which is preliminary data.</text>
</comment>
<keyword evidence="12" id="KW-1185">Reference proteome</keyword>
<dbReference type="GO" id="GO:0008696">
    <property type="term" value="F:4-amino-4-deoxychorismate lyase activity"/>
    <property type="evidence" value="ECO:0007669"/>
    <property type="project" value="UniProtKB-UniRule"/>
</dbReference>
<organism evidence="11 12">
    <name type="scientific">Imhoffiella purpurea</name>
    <dbReference type="NCBI Taxonomy" id="1249627"/>
    <lineage>
        <taxon>Bacteria</taxon>
        <taxon>Pseudomonadati</taxon>
        <taxon>Pseudomonadota</taxon>
        <taxon>Gammaproteobacteria</taxon>
        <taxon>Chromatiales</taxon>
        <taxon>Chromatiaceae</taxon>
        <taxon>Imhoffiella</taxon>
    </lineage>
</organism>
<comment type="similarity">
    <text evidence="2">Belongs to the class-IV pyridoxal-phosphate-dependent aminotransferase family.</text>
</comment>
<dbReference type="InterPro" id="IPR050571">
    <property type="entry name" value="Class-IV_PLP-Dep_Aminotrnsfr"/>
</dbReference>
<evidence type="ECO:0000313" key="12">
    <source>
        <dbReference type="Proteomes" id="UP000019460"/>
    </source>
</evidence>
<dbReference type="Gene3D" id="3.30.470.10">
    <property type="match status" value="1"/>
</dbReference>
<evidence type="ECO:0000313" key="11">
    <source>
        <dbReference type="EMBL" id="EXJ15365.1"/>
    </source>
</evidence>
<dbReference type="STRING" id="1249627.D779_1461"/>
<dbReference type="RefSeq" id="WP_052348004.1">
    <property type="nucleotide sequence ID" value="NZ_AONC01000027.1"/>
</dbReference>
<dbReference type="EMBL" id="AONC01000027">
    <property type="protein sequence ID" value="EXJ15365.1"/>
    <property type="molecule type" value="Genomic_DNA"/>
</dbReference>
<evidence type="ECO:0000256" key="5">
    <source>
        <dbReference type="ARBA" id="ARBA00022909"/>
    </source>
</evidence>
<evidence type="ECO:0000256" key="9">
    <source>
        <dbReference type="ARBA" id="ARBA00049529"/>
    </source>
</evidence>
<proteinExistence type="inferred from homology"/>
<dbReference type="Pfam" id="PF01063">
    <property type="entry name" value="Aminotran_4"/>
    <property type="match status" value="1"/>
</dbReference>
<dbReference type="CDD" id="cd01559">
    <property type="entry name" value="ADCL_like"/>
    <property type="match status" value="1"/>
</dbReference>
<comment type="pathway">
    <text evidence="7">Cofactor biosynthesis; tetrahydrofolate biosynthesis; 4-aminobenzoate from chorismate: step 2/2.</text>
</comment>
<dbReference type="GO" id="GO:0005829">
    <property type="term" value="C:cytosol"/>
    <property type="evidence" value="ECO:0007669"/>
    <property type="project" value="TreeGrafter"/>
</dbReference>
<dbReference type="InterPro" id="IPR001544">
    <property type="entry name" value="Aminotrans_IV"/>
</dbReference>
<protein>
    <recommendedName>
        <fullName evidence="8 10">Aminodeoxychorismate lyase</fullName>
        <ecNumber evidence="8 10">4.1.3.38</ecNumber>
    </recommendedName>
</protein>
<dbReference type="OrthoDB" id="9805628at2"/>
<evidence type="ECO:0000256" key="3">
    <source>
        <dbReference type="ARBA" id="ARBA00011738"/>
    </source>
</evidence>
<comment type="subunit">
    <text evidence="3">Homodimer.</text>
</comment>
<dbReference type="Gene3D" id="3.20.10.10">
    <property type="entry name" value="D-amino Acid Aminotransferase, subunit A, domain 2"/>
    <property type="match status" value="1"/>
</dbReference>
<dbReference type="GO" id="GO:0008153">
    <property type="term" value="P:4-aminobenzoate biosynthetic process"/>
    <property type="evidence" value="ECO:0007669"/>
    <property type="project" value="UniProtKB-UniRule"/>
</dbReference>
<dbReference type="PATRIC" id="fig|1249627.3.peg.1910"/>
<keyword evidence="6 11" id="KW-0456">Lyase</keyword>
<dbReference type="GO" id="GO:0030170">
    <property type="term" value="F:pyridoxal phosphate binding"/>
    <property type="evidence" value="ECO:0007669"/>
    <property type="project" value="InterPro"/>
</dbReference>
<evidence type="ECO:0000256" key="7">
    <source>
        <dbReference type="ARBA" id="ARBA00035633"/>
    </source>
</evidence>
<evidence type="ECO:0000256" key="8">
    <source>
        <dbReference type="ARBA" id="ARBA00035676"/>
    </source>
</evidence>
<dbReference type="eggNOG" id="COG0115">
    <property type="taxonomic scope" value="Bacteria"/>
</dbReference>
<dbReference type="Proteomes" id="UP000019460">
    <property type="component" value="Unassembled WGS sequence"/>
</dbReference>
<keyword evidence="4" id="KW-0663">Pyridoxal phosphate</keyword>
<reference evidence="11 12" key="1">
    <citation type="submission" date="2012-11" db="EMBL/GenBank/DDBJ databases">
        <title>Genome assembly of Thiorhodococcus sp. AK35.</title>
        <authorList>
            <person name="Nupur N."/>
            <person name="Khatri I."/>
            <person name="Subramanian S."/>
            <person name="Pinnaka A."/>
        </authorList>
    </citation>
    <scope>NUCLEOTIDE SEQUENCE [LARGE SCALE GENOMIC DNA]</scope>
    <source>
        <strain evidence="11 12">AK35</strain>
    </source>
</reference>
<comment type="cofactor">
    <cofactor evidence="1">
        <name>pyridoxal 5'-phosphate</name>
        <dbReference type="ChEBI" id="CHEBI:597326"/>
    </cofactor>
</comment>
<evidence type="ECO:0000256" key="6">
    <source>
        <dbReference type="ARBA" id="ARBA00023239"/>
    </source>
</evidence>
<dbReference type="InterPro" id="IPR043131">
    <property type="entry name" value="BCAT-like_N"/>
</dbReference>
<accession>W9VYB4</accession>
<dbReference type="AlphaFoldDB" id="W9VYB4"/>
<evidence type="ECO:0000256" key="10">
    <source>
        <dbReference type="NCBIfam" id="TIGR03461"/>
    </source>
</evidence>
<evidence type="ECO:0000256" key="2">
    <source>
        <dbReference type="ARBA" id="ARBA00009320"/>
    </source>
</evidence>